<dbReference type="InterPro" id="IPR000073">
    <property type="entry name" value="AB_hydrolase_1"/>
</dbReference>
<dbReference type="PANTHER" id="PTHR43798:SF33">
    <property type="entry name" value="HYDROLASE, PUTATIVE (AFU_ORTHOLOGUE AFUA_2G14860)-RELATED"/>
    <property type="match status" value="1"/>
</dbReference>
<comment type="caution">
    <text evidence="2">The sequence shown here is derived from an EMBL/GenBank/DDBJ whole genome shotgun (WGS) entry which is preliminary data.</text>
</comment>
<sequence length="412" mass="45559">MKFAAAFVSRQQTFARRAFFTNLASKSSYSSSLKSSFSKLGPNSFHKDSMVSHFSHTRTFTNTRLFSSSSTVNQQEITEADEKLIANTPLFKDASHLLNGLDTYIVKAEDGHPISLYGIESTDITPSSSTKRQPILMLHGRTWSSVPVYHLLGGNNKEDSVTHHSRSLMESLLDAGLQPYSMDFRGFGGTPKDDTGYVIPNRCVMDVESVLDYIAQKHDIPKGRTALMGWSQGALVAQLFAQKCPAHISKLILYGSIYDPLVSYPRPPLFTEEDGEQKQKAIENTFNGAIEDFTVEGSIPPAAAIEFAEAALSSDPIKAHWHYLNQFNNCDPARIHVPTLVVAGDQDPYAPLRVQSELFTNLGRGSDRTWSIIADADHAVHMLDGGKERFLNIVKSFVENSKKGELTPPPCK</sequence>
<dbReference type="GO" id="GO:0016020">
    <property type="term" value="C:membrane"/>
    <property type="evidence" value="ECO:0007669"/>
    <property type="project" value="TreeGrafter"/>
</dbReference>
<dbReference type="PANTHER" id="PTHR43798">
    <property type="entry name" value="MONOACYLGLYCEROL LIPASE"/>
    <property type="match status" value="1"/>
</dbReference>
<dbReference type="Proteomes" id="UP001054902">
    <property type="component" value="Unassembled WGS sequence"/>
</dbReference>
<evidence type="ECO:0000313" key="2">
    <source>
        <dbReference type="EMBL" id="GFH44824.1"/>
    </source>
</evidence>
<dbReference type="PRINTS" id="PR00111">
    <property type="entry name" value="ABHYDROLASE"/>
</dbReference>
<protein>
    <recommendedName>
        <fullName evidence="1">Serine aminopeptidase S33 domain-containing protein</fullName>
    </recommendedName>
</protein>
<organism evidence="2 3">
    <name type="scientific">Chaetoceros tenuissimus</name>
    <dbReference type="NCBI Taxonomy" id="426638"/>
    <lineage>
        <taxon>Eukaryota</taxon>
        <taxon>Sar</taxon>
        <taxon>Stramenopiles</taxon>
        <taxon>Ochrophyta</taxon>
        <taxon>Bacillariophyta</taxon>
        <taxon>Coscinodiscophyceae</taxon>
        <taxon>Chaetocerotophycidae</taxon>
        <taxon>Chaetocerotales</taxon>
        <taxon>Chaetocerotaceae</taxon>
        <taxon>Chaetoceros</taxon>
    </lineage>
</organism>
<reference evidence="2 3" key="1">
    <citation type="journal article" date="2021" name="Sci. Rep.">
        <title>The genome of the diatom Chaetoceros tenuissimus carries an ancient integrated fragment of an extant virus.</title>
        <authorList>
            <person name="Hongo Y."/>
            <person name="Kimura K."/>
            <person name="Takaki Y."/>
            <person name="Yoshida Y."/>
            <person name="Baba S."/>
            <person name="Kobayashi G."/>
            <person name="Nagasaki K."/>
            <person name="Hano T."/>
            <person name="Tomaru Y."/>
        </authorList>
    </citation>
    <scope>NUCLEOTIDE SEQUENCE [LARGE SCALE GENOMIC DNA]</scope>
    <source>
        <strain evidence="2 3">NIES-3715</strain>
    </source>
</reference>
<feature type="domain" description="Serine aminopeptidase S33" evidence="1">
    <location>
        <begin position="167"/>
        <end position="381"/>
    </location>
</feature>
<evidence type="ECO:0000313" key="3">
    <source>
        <dbReference type="Proteomes" id="UP001054902"/>
    </source>
</evidence>
<dbReference type="InterPro" id="IPR029058">
    <property type="entry name" value="AB_hydrolase_fold"/>
</dbReference>
<dbReference type="InterPro" id="IPR022742">
    <property type="entry name" value="Hydrolase_4"/>
</dbReference>
<dbReference type="EMBL" id="BLLK01000020">
    <property type="protein sequence ID" value="GFH44824.1"/>
    <property type="molecule type" value="Genomic_DNA"/>
</dbReference>
<gene>
    <name evidence="2" type="ORF">CTEN210_01298</name>
</gene>
<proteinExistence type="predicted"/>
<keyword evidence="3" id="KW-1185">Reference proteome</keyword>
<accession>A0AAD3GZY5</accession>
<name>A0AAD3GZY5_9STRA</name>
<dbReference type="AlphaFoldDB" id="A0AAD3GZY5"/>
<dbReference type="Gene3D" id="3.40.50.1820">
    <property type="entry name" value="alpha/beta hydrolase"/>
    <property type="match status" value="1"/>
</dbReference>
<dbReference type="InterPro" id="IPR050266">
    <property type="entry name" value="AB_hydrolase_sf"/>
</dbReference>
<dbReference type="Pfam" id="PF12146">
    <property type="entry name" value="Hydrolase_4"/>
    <property type="match status" value="1"/>
</dbReference>
<evidence type="ECO:0000259" key="1">
    <source>
        <dbReference type="Pfam" id="PF12146"/>
    </source>
</evidence>
<dbReference type="SUPFAM" id="SSF53474">
    <property type="entry name" value="alpha/beta-Hydrolases"/>
    <property type="match status" value="1"/>
</dbReference>